<dbReference type="AlphaFoldDB" id="A0A3B0QGB7"/>
<dbReference type="Pfam" id="PF03938">
    <property type="entry name" value="OmpH"/>
    <property type="match status" value="1"/>
</dbReference>
<dbReference type="GO" id="GO:0051082">
    <property type="term" value="F:unfolded protein binding"/>
    <property type="evidence" value="ECO:0007669"/>
    <property type="project" value="InterPro"/>
</dbReference>
<organism evidence="5 6">
    <name type="scientific">Chlamydia poikilotherma</name>
    <dbReference type="NCBI Taxonomy" id="1967783"/>
    <lineage>
        <taxon>Bacteria</taxon>
        <taxon>Pseudomonadati</taxon>
        <taxon>Chlamydiota</taxon>
        <taxon>Chlamydiia</taxon>
        <taxon>Chlamydiales</taxon>
        <taxon>Chlamydiaceae</taxon>
        <taxon>Chlamydia/Chlamydophila group</taxon>
        <taxon>Chlamydia</taxon>
    </lineage>
</organism>
<dbReference type="OrthoDB" id="17869at2"/>
<gene>
    <name evidence="5" type="ORF">C834K_0506</name>
</gene>
<proteinExistence type="inferred from homology"/>
<dbReference type="InterPro" id="IPR024930">
    <property type="entry name" value="Skp_dom_sf"/>
</dbReference>
<dbReference type="GO" id="GO:0005829">
    <property type="term" value="C:cytosol"/>
    <property type="evidence" value="ECO:0007669"/>
    <property type="project" value="TreeGrafter"/>
</dbReference>
<evidence type="ECO:0000256" key="2">
    <source>
        <dbReference type="ARBA" id="ARBA00022729"/>
    </source>
</evidence>
<dbReference type="SMART" id="SM00935">
    <property type="entry name" value="OmpH"/>
    <property type="match status" value="1"/>
</dbReference>
<feature type="coiled-coil region" evidence="3">
    <location>
        <begin position="51"/>
        <end position="113"/>
    </location>
</feature>
<keyword evidence="2 4" id="KW-0732">Signal</keyword>
<feature type="signal peptide" evidence="4">
    <location>
        <begin position="1"/>
        <end position="23"/>
    </location>
</feature>
<dbReference type="PANTHER" id="PTHR35089">
    <property type="entry name" value="CHAPERONE PROTEIN SKP"/>
    <property type="match status" value="1"/>
</dbReference>
<evidence type="ECO:0000313" key="5">
    <source>
        <dbReference type="EMBL" id="SYX08964.1"/>
    </source>
</evidence>
<dbReference type="SUPFAM" id="SSF111384">
    <property type="entry name" value="OmpH-like"/>
    <property type="match status" value="1"/>
</dbReference>
<dbReference type="RefSeq" id="WP_117274273.1">
    <property type="nucleotide sequence ID" value="NZ_LS992154.1"/>
</dbReference>
<keyword evidence="6" id="KW-1185">Reference proteome</keyword>
<dbReference type="KEGG" id="chla:C834K_0506"/>
<dbReference type="EMBL" id="LS992154">
    <property type="protein sequence ID" value="SYX08964.1"/>
    <property type="molecule type" value="Genomic_DNA"/>
</dbReference>
<reference evidence="6" key="1">
    <citation type="submission" date="2017-11" db="EMBL/GenBank/DDBJ databases">
        <authorList>
            <person name="Seth-Smith MB H."/>
        </authorList>
    </citation>
    <scope>NUCLEOTIDE SEQUENCE [LARGE SCALE GENOMIC DNA]</scope>
</reference>
<name>A0A3B0QGB7_9CHLA</name>
<evidence type="ECO:0000256" key="1">
    <source>
        <dbReference type="ARBA" id="ARBA00009091"/>
    </source>
</evidence>
<evidence type="ECO:0000313" key="6">
    <source>
        <dbReference type="Proteomes" id="UP000258476"/>
    </source>
</evidence>
<dbReference type="GO" id="GO:0050821">
    <property type="term" value="P:protein stabilization"/>
    <property type="evidence" value="ECO:0007669"/>
    <property type="project" value="TreeGrafter"/>
</dbReference>
<comment type="similarity">
    <text evidence="1">Belongs to the Skp family.</text>
</comment>
<dbReference type="Gene3D" id="3.30.910.20">
    <property type="entry name" value="Skp domain"/>
    <property type="match status" value="1"/>
</dbReference>
<dbReference type="Proteomes" id="UP000258476">
    <property type="component" value="Chromosome"/>
</dbReference>
<protein>
    <submittedName>
        <fullName evidence="5">Outer membrane protein,Outer membrane protein (OmpH-like)</fullName>
    </submittedName>
</protein>
<dbReference type="PANTHER" id="PTHR35089:SF1">
    <property type="entry name" value="CHAPERONE PROTEIN SKP"/>
    <property type="match status" value="1"/>
</dbReference>
<keyword evidence="3" id="KW-0175">Coiled coil</keyword>
<feature type="chain" id="PRO_5017252410" evidence="4">
    <location>
        <begin position="24"/>
        <end position="179"/>
    </location>
</feature>
<accession>A0A3B0QGB7</accession>
<sequence>MKKSLRSVFLALLTLAGTQQVFADNDSLEGNLGVVSLKRCLEESAFGKKETEELENMKEQFSKNSEKMEEELTALYNKLQDEDYIESLSSSAADELRKKFENLSAEYNALQSQYYQMLNQSNMKRVQKLIQEVKKASEVVRVKEGLLAIFNDEVVLSIASSADKTNEIIKILDESFKNN</sequence>
<dbReference type="InterPro" id="IPR005632">
    <property type="entry name" value="Chaperone_Skp"/>
</dbReference>
<evidence type="ECO:0000256" key="3">
    <source>
        <dbReference type="SAM" id="Coils"/>
    </source>
</evidence>
<evidence type="ECO:0000256" key="4">
    <source>
        <dbReference type="SAM" id="SignalP"/>
    </source>
</evidence>